<evidence type="ECO:0000313" key="3">
    <source>
        <dbReference type="Proteomes" id="UP000030746"/>
    </source>
</evidence>
<reference evidence="2 3" key="1">
    <citation type="journal article" date="2013" name="Nature">
        <title>Insights into bilaterian evolution from three spiralian genomes.</title>
        <authorList>
            <person name="Simakov O."/>
            <person name="Marletaz F."/>
            <person name="Cho S.J."/>
            <person name="Edsinger-Gonzales E."/>
            <person name="Havlak P."/>
            <person name="Hellsten U."/>
            <person name="Kuo D.H."/>
            <person name="Larsson T."/>
            <person name="Lv J."/>
            <person name="Arendt D."/>
            <person name="Savage R."/>
            <person name="Osoegawa K."/>
            <person name="de Jong P."/>
            <person name="Grimwood J."/>
            <person name="Chapman J.A."/>
            <person name="Shapiro H."/>
            <person name="Aerts A."/>
            <person name="Otillar R.P."/>
            <person name="Terry A.Y."/>
            <person name="Boore J.L."/>
            <person name="Grigoriev I.V."/>
            <person name="Lindberg D.R."/>
            <person name="Seaver E.C."/>
            <person name="Weisblat D.A."/>
            <person name="Putnam N.H."/>
            <person name="Rokhsar D.S."/>
        </authorList>
    </citation>
    <scope>NUCLEOTIDE SEQUENCE [LARGE SCALE GENOMIC DNA]</scope>
</reference>
<dbReference type="RefSeq" id="XP_009048395.1">
    <property type="nucleotide sequence ID" value="XM_009050147.1"/>
</dbReference>
<organism evidence="2 3">
    <name type="scientific">Lottia gigantea</name>
    <name type="common">Giant owl limpet</name>
    <dbReference type="NCBI Taxonomy" id="225164"/>
    <lineage>
        <taxon>Eukaryota</taxon>
        <taxon>Metazoa</taxon>
        <taxon>Spiralia</taxon>
        <taxon>Lophotrochozoa</taxon>
        <taxon>Mollusca</taxon>
        <taxon>Gastropoda</taxon>
        <taxon>Patellogastropoda</taxon>
        <taxon>Lottioidea</taxon>
        <taxon>Lottiidae</taxon>
        <taxon>Lottia</taxon>
    </lineage>
</organism>
<dbReference type="KEGG" id="lgi:LOTGIDRAFT_238425"/>
<dbReference type="CTD" id="20250761"/>
<protein>
    <recommendedName>
        <fullName evidence="4">DUF19 domain-containing protein</fullName>
    </recommendedName>
</protein>
<feature type="chain" id="PRO_5004716987" description="DUF19 domain-containing protein" evidence="1">
    <location>
        <begin position="22"/>
        <end position="188"/>
    </location>
</feature>
<dbReference type="Proteomes" id="UP000030746">
    <property type="component" value="Unassembled WGS sequence"/>
</dbReference>
<keyword evidence="3" id="KW-1185">Reference proteome</keyword>
<proteinExistence type="predicted"/>
<dbReference type="OrthoDB" id="6074117at2759"/>
<dbReference type="EMBL" id="KB200639">
    <property type="protein sequence ID" value="ESP00859.1"/>
    <property type="molecule type" value="Genomic_DNA"/>
</dbReference>
<feature type="signal peptide" evidence="1">
    <location>
        <begin position="1"/>
        <end position="21"/>
    </location>
</feature>
<gene>
    <name evidence="2" type="ORF">LOTGIDRAFT_238425</name>
</gene>
<keyword evidence="1" id="KW-0732">Signal</keyword>
<accession>V4AA80</accession>
<dbReference type="GeneID" id="20250761"/>
<evidence type="ECO:0000256" key="1">
    <source>
        <dbReference type="SAM" id="SignalP"/>
    </source>
</evidence>
<evidence type="ECO:0008006" key="4">
    <source>
        <dbReference type="Google" id="ProtNLM"/>
    </source>
</evidence>
<evidence type="ECO:0000313" key="2">
    <source>
        <dbReference type="EMBL" id="ESP00859.1"/>
    </source>
</evidence>
<dbReference type="AlphaFoldDB" id="V4AA80"/>
<sequence>MMSVNFLYMFIIAISLSSVSSQDCGEATQTRMVKCAEDLMAAETASSLILDDEQKCRRMQLELRCMKNITDQCQSSTSGSDVFNNLMAATPTVIDLVDNKCGETNPCDYGEELLDECIDLAVGGLDEQGTQKQMCKTVDGHLSCVENVIYLCRDVVNMREKMDWLNRRHRFMQLCGRYFRRGNYRTRI</sequence>
<name>V4AA80_LOTGI</name>
<dbReference type="HOGENOM" id="CLU_1442594_0_0_1"/>